<dbReference type="OrthoDB" id="340346at2759"/>
<dbReference type="SUPFAM" id="SSF48371">
    <property type="entry name" value="ARM repeat"/>
    <property type="match status" value="1"/>
</dbReference>
<proteinExistence type="predicted"/>
<accession>A0A2R5GX98</accession>
<dbReference type="AlphaFoldDB" id="A0A2R5GX98"/>
<dbReference type="Proteomes" id="UP000241890">
    <property type="component" value="Unassembled WGS sequence"/>
</dbReference>
<comment type="caution">
    <text evidence="3">The sequence shown here is derived from an EMBL/GenBank/DDBJ whole genome shotgun (WGS) entry which is preliminary data.</text>
</comment>
<feature type="compositionally biased region" description="Basic and acidic residues" evidence="2">
    <location>
        <begin position="11"/>
        <end position="26"/>
    </location>
</feature>
<keyword evidence="4" id="KW-1185">Reference proteome</keyword>
<organism evidence="3 4">
    <name type="scientific">Hondaea fermentalgiana</name>
    <dbReference type="NCBI Taxonomy" id="2315210"/>
    <lineage>
        <taxon>Eukaryota</taxon>
        <taxon>Sar</taxon>
        <taxon>Stramenopiles</taxon>
        <taxon>Bigyra</taxon>
        <taxon>Labyrinthulomycetes</taxon>
        <taxon>Thraustochytrida</taxon>
        <taxon>Thraustochytriidae</taxon>
        <taxon>Hondaea</taxon>
    </lineage>
</organism>
<dbReference type="InParanoid" id="A0A2R5GX98"/>
<dbReference type="EMBL" id="BEYU01000151">
    <property type="protein sequence ID" value="GBG33313.1"/>
    <property type="molecule type" value="Genomic_DNA"/>
</dbReference>
<dbReference type="PANTHER" id="PTHR21467">
    <property type="entry name" value="PROTEIN PHOSPHATASE 4 REGULATORY SUBUNIT 4 PPP4R4"/>
    <property type="match status" value="1"/>
</dbReference>
<name>A0A2R5GX98_9STRA</name>
<feature type="compositionally biased region" description="Basic and acidic residues" evidence="2">
    <location>
        <begin position="49"/>
        <end position="64"/>
    </location>
</feature>
<evidence type="ECO:0000313" key="4">
    <source>
        <dbReference type="Proteomes" id="UP000241890"/>
    </source>
</evidence>
<dbReference type="InterPro" id="IPR039918">
    <property type="entry name" value="PPP4R4"/>
</dbReference>
<reference evidence="3 4" key="1">
    <citation type="submission" date="2017-12" db="EMBL/GenBank/DDBJ databases">
        <title>Sequencing, de novo assembly and annotation of complete genome of a new Thraustochytrid species, strain FCC1311.</title>
        <authorList>
            <person name="Sedici K."/>
            <person name="Godart F."/>
            <person name="Aiese Cigliano R."/>
            <person name="Sanseverino W."/>
            <person name="Barakat M."/>
            <person name="Ortet P."/>
            <person name="Marechal E."/>
            <person name="Cagnac O."/>
            <person name="Amato A."/>
        </authorList>
    </citation>
    <scope>NUCLEOTIDE SEQUENCE [LARGE SCALE GENOMIC DNA]</scope>
</reference>
<dbReference type="InterPro" id="IPR016024">
    <property type="entry name" value="ARM-type_fold"/>
</dbReference>
<feature type="repeat" description="HEAT" evidence="1">
    <location>
        <begin position="263"/>
        <end position="301"/>
    </location>
</feature>
<dbReference type="InterPro" id="IPR021133">
    <property type="entry name" value="HEAT_type_2"/>
</dbReference>
<gene>
    <name evidence="3" type="ORF">FCC1311_095372</name>
</gene>
<dbReference type="Gene3D" id="1.25.10.10">
    <property type="entry name" value="Leucine-rich Repeat Variant"/>
    <property type="match status" value="1"/>
</dbReference>
<feature type="region of interest" description="Disordered" evidence="2">
    <location>
        <begin position="1"/>
        <end position="65"/>
    </location>
</feature>
<dbReference type="PANTHER" id="PTHR21467:SF0">
    <property type="entry name" value="SERINE_THREONINE-PROTEIN PHOSPHATASE 4 REGULATORY SUBUNIT 4"/>
    <property type="match status" value="1"/>
</dbReference>
<evidence type="ECO:0000313" key="3">
    <source>
        <dbReference type="EMBL" id="GBG33313.1"/>
    </source>
</evidence>
<dbReference type="PROSITE" id="PS50077">
    <property type="entry name" value="HEAT_REPEAT"/>
    <property type="match status" value="1"/>
</dbReference>
<evidence type="ECO:0000256" key="1">
    <source>
        <dbReference type="PROSITE-ProRule" id="PRU00103"/>
    </source>
</evidence>
<dbReference type="InterPro" id="IPR011989">
    <property type="entry name" value="ARM-like"/>
</dbReference>
<feature type="compositionally biased region" description="Low complexity" evidence="2">
    <location>
        <begin position="27"/>
        <end position="42"/>
    </location>
</feature>
<evidence type="ECO:0000256" key="2">
    <source>
        <dbReference type="SAM" id="MobiDB-lite"/>
    </source>
</evidence>
<protein>
    <submittedName>
        <fullName evidence="3">Serine/threonine-protein phosphatase 2A 65 kDa regulatory subunit A beta isoform</fullName>
    </submittedName>
</protein>
<sequence>MHGASALKNVTGDDHSASHSSDRDGSSSDGGDVVFDAGSVDAELGPEGEANKVREGQHDEKEIESLALPEDLSSLERIYILVKSDNEVQHIALLTLLPQYMEEVWAATDAVADSDALAAQAQAQAQAEIVSVLQNVLCQLQSLLPSILQKEEWMRNVILDNVRRIIEAARSSESRDILLACSLDLSSQLATRTSYGHASAEDVKVMQAMISILGLILSTAQQKQLRELAKAVCQDIDTEVRAAMALELGHLATADSDWFEQHMLGEFVELLRDEEIDVKTAAVEGLGKVASSVSASRFWEEVMPVFLTQHECLVCHAGDQGWLTTYSKEAQLLRESALALGPALHACESFLKESMQEHDSVLSRALDAFSPCVVSVDITTRCLCAYIMPGLVKTLGPGNYAKYLDAHYQELAADSAVEVRKTVVDSLEPVCVLLGKQRVARYLANMIQTLCRDGDREVRRVLVNAWPTIQDKFVVADPQHRASLLESLFSPCMDLLLPPWIDNVVRTDWRYRVAGLEAFDKLPSDLYDSSRVRQRCVPTFFDLMRNGAEPLRRAAARSLARIVATNPSAQKDAGLLHEIKSH</sequence>